<evidence type="ECO:0000256" key="2">
    <source>
        <dbReference type="ARBA" id="ARBA00023002"/>
    </source>
</evidence>
<dbReference type="GO" id="GO:0016491">
    <property type="term" value="F:oxidoreductase activity"/>
    <property type="evidence" value="ECO:0007669"/>
    <property type="project" value="UniProtKB-KW"/>
</dbReference>
<dbReference type="GeneID" id="25291590"/>
<dbReference type="InterPro" id="IPR036291">
    <property type="entry name" value="NAD(P)-bd_dom_sf"/>
</dbReference>
<proteinExistence type="inferred from homology"/>
<comment type="similarity">
    <text evidence="1 3">Belongs to the short-chain dehydrogenases/reductases (SDR) family.</text>
</comment>
<dbReference type="PANTHER" id="PTHR45024:SF2">
    <property type="entry name" value="SCP2 DOMAIN-CONTAINING PROTEIN"/>
    <property type="match status" value="1"/>
</dbReference>
<dbReference type="OrthoDB" id="47007at2759"/>
<sequence length="291" mass="31562">MAIDPKEELRFDGRVAIVTGAGAGCGREYALLLAKRGAKVVVNDISTERAQQTSDIISKAGGVSTQCIASVADPENAQKIVAQAINEFGRIDIIVNNAGNFMSRACDEYSRDDFPWPHFKNQRYGRIIMVSSSGVLGPMHMAAYACAKGTLYALSNSLAVEGAQYGIQSNAIAPGAFTPMMEGTIRDAEMIKWLSSAMPAWAVAPVVVWLLHESCKTTGEFIYAHGASFGRYFIGETLGVWTQQGKYTPEFVRDHFKEASEEAGYNVLHSMMEVSGTANGRLRGELKPMTT</sequence>
<name>A0A0D2G2T6_9EURO</name>
<reference evidence="4 5" key="1">
    <citation type="submission" date="2015-01" db="EMBL/GenBank/DDBJ databases">
        <title>The Genome Sequence of Rhinocladiella mackenzie CBS 650.93.</title>
        <authorList>
            <consortium name="The Broad Institute Genomics Platform"/>
            <person name="Cuomo C."/>
            <person name="de Hoog S."/>
            <person name="Gorbushina A."/>
            <person name="Stielow B."/>
            <person name="Teixiera M."/>
            <person name="Abouelleil A."/>
            <person name="Chapman S.B."/>
            <person name="Priest M."/>
            <person name="Young S.K."/>
            <person name="Wortman J."/>
            <person name="Nusbaum C."/>
            <person name="Birren B."/>
        </authorList>
    </citation>
    <scope>NUCLEOTIDE SEQUENCE [LARGE SCALE GENOMIC DNA]</scope>
    <source>
        <strain evidence="4 5">CBS 650.93</strain>
    </source>
</reference>
<dbReference type="RefSeq" id="XP_013275998.1">
    <property type="nucleotide sequence ID" value="XM_013420544.1"/>
</dbReference>
<evidence type="ECO:0000256" key="3">
    <source>
        <dbReference type="RuleBase" id="RU000363"/>
    </source>
</evidence>
<dbReference type="PRINTS" id="PR00080">
    <property type="entry name" value="SDRFAMILY"/>
</dbReference>
<gene>
    <name evidence="4" type="ORF">Z518_03519</name>
</gene>
<protein>
    <submittedName>
        <fullName evidence="4">Uncharacterized protein</fullName>
    </submittedName>
</protein>
<dbReference type="VEuPathDB" id="FungiDB:Z518_03519"/>
<dbReference type="STRING" id="1442369.A0A0D2G2T6"/>
<evidence type="ECO:0000256" key="1">
    <source>
        <dbReference type="ARBA" id="ARBA00006484"/>
    </source>
</evidence>
<dbReference type="Pfam" id="PF00106">
    <property type="entry name" value="adh_short"/>
    <property type="match status" value="2"/>
</dbReference>
<evidence type="ECO:0000313" key="4">
    <source>
        <dbReference type="EMBL" id="KIX08862.1"/>
    </source>
</evidence>
<keyword evidence="2" id="KW-0560">Oxidoreductase</keyword>
<dbReference type="SUPFAM" id="SSF51735">
    <property type="entry name" value="NAD(P)-binding Rossmann-fold domains"/>
    <property type="match status" value="1"/>
</dbReference>
<dbReference type="InterPro" id="IPR002347">
    <property type="entry name" value="SDR_fam"/>
</dbReference>
<dbReference type="Gene3D" id="3.40.50.720">
    <property type="entry name" value="NAD(P)-binding Rossmann-like Domain"/>
    <property type="match status" value="2"/>
</dbReference>
<dbReference type="PROSITE" id="PS51257">
    <property type="entry name" value="PROKAR_LIPOPROTEIN"/>
    <property type="match status" value="1"/>
</dbReference>
<dbReference type="AlphaFoldDB" id="A0A0D2G2T6"/>
<dbReference type="PANTHER" id="PTHR45024">
    <property type="entry name" value="DEHYDROGENASES, SHORT CHAIN"/>
    <property type="match status" value="1"/>
</dbReference>
<dbReference type="InterPro" id="IPR051687">
    <property type="entry name" value="Peroxisomal_Beta-Oxidation"/>
</dbReference>
<accession>A0A0D2G2T6</accession>
<organism evidence="4 5">
    <name type="scientific">Rhinocladiella mackenziei CBS 650.93</name>
    <dbReference type="NCBI Taxonomy" id="1442369"/>
    <lineage>
        <taxon>Eukaryota</taxon>
        <taxon>Fungi</taxon>
        <taxon>Dikarya</taxon>
        <taxon>Ascomycota</taxon>
        <taxon>Pezizomycotina</taxon>
        <taxon>Eurotiomycetes</taxon>
        <taxon>Chaetothyriomycetidae</taxon>
        <taxon>Chaetothyriales</taxon>
        <taxon>Herpotrichiellaceae</taxon>
        <taxon>Rhinocladiella</taxon>
    </lineage>
</organism>
<dbReference type="EMBL" id="KN847476">
    <property type="protein sequence ID" value="KIX08862.1"/>
    <property type="molecule type" value="Genomic_DNA"/>
</dbReference>
<dbReference type="Proteomes" id="UP000053617">
    <property type="component" value="Unassembled WGS sequence"/>
</dbReference>
<keyword evidence="5" id="KW-1185">Reference proteome</keyword>
<dbReference type="PRINTS" id="PR00081">
    <property type="entry name" value="GDHRDH"/>
</dbReference>
<evidence type="ECO:0000313" key="5">
    <source>
        <dbReference type="Proteomes" id="UP000053617"/>
    </source>
</evidence>
<dbReference type="HOGENOM" id="CLU_010194_14_0_1"/>